<dbReference type="Gene3D" id="2.40.50.540">
    <property type="match status" value="1"/>
</dbReference>
<gene>
    <name evidence="3" type="ORF">BDD43_1815</name>
</gene>
<keyword evidence="1" id="KW-0732">Signal</keyword>
<evidence type="ECO:0000313" key="3">
    <source>
        <dbReference type="EMBL" id="RKR81665.1"/>
    </source>
</evidence>
<dbReference type="PROSITE" id="PS51257">
    <property type="entry name" value="PROKAR_LIPOPROTEIN"/>
    <property type="match status" value="1"/>
</dbReference>
<keyword evidence="4" id="KW-1185">Reference proteome</keyword>
<evidence type="ECO:0000259" key="2">
    <source>
        <dbReference type="Pfam" id="PF17185"/>
    </source>
</evidence>
<protein>
    <submittedName>
        <fullName evidence="3">NlpE-like protein</fullName>
    </submittedName>
</protein>
<accession>A0A495IY80</accession>
<dbReference type="InterPro" id="IPR033450">
    <property type="entry name" value="NlpE_C"/>
</dbReference>
<feature type="chain" id="PRO_5019841805" evidence="1">
    <location>
        <begin position="22"/>
        <end position="123"/>
    </location>
</feature>
<organism evidence="3 4">
    <name type="scientific">Mucilaginibacter gracilis</name>
    <dbReference type="NCBI Taxonomy" id="423350"/>
    <lineage>
        <taxon>Bacteria</taxon>
        <taxon>Pseudomonadati</taxon>
        <taxon>Bacteroidota</taxon>
        <taxon>Sphingobacteriia</taxon>
        <taxon>Sphingobacteriales</taxon>
        <taxon>Sphingobacteriaceae</taxon>
        <taxon>Mucilaginibacter</taxon>
    </lineage>
</organism>
<dbReference type="Pfam" id="PF17185">
    <property type="entry name" value="NlpE_C"/>
    <property type="match status" value="1"/>
</dbReference>
<dbReference type="Proteomes" id="UP000268007">
    <property type="component" value="Unassembled WGS sequence"/>
</dbReference>
<dbReference type="InterPro" id="IPR038139">
    <property type="entry name" value="NlpE_C_sf"/>
</dbReference>
<feature type="signal peptide" evidence="1">
    <location>
        <begin position="1"/>
        <end position="21"/>
    </location>
</feature>
<comment type="caution">
    <text evidence="3">The sequence shown here is derived from an EMBL/GenBank/DDBJ whole genome shotgun (WGS) entry which is preliminary data.</text>
</comment>
<dbReference type="OrthoDB" id="5348860at2"/>
<reference evidence="3 4" key="1">
    <citation type="submission" date="2018-10" db="EMBL/GenBank/DDBJ databases">
        <title>Genomic Encyclopedia of Archaeal and Bacterial Type Strains, Phase II (KMG-II): from individual species to whole genera.</title>
        <authorList>
            <person name="Goeker M."/>
        </authorList>
    </citation>
    <scope>NUCLEOTIDE SEQUENCE [LARGE SCALE GENOMIC DNA]</scope>
    <source>
        <strain evidence="3 4">DSM 18602</strain>
    </source>
</reference>
<dbReference type="RefSeq" id="WP_121197345.1">
    <property type="nucleotide sequence ID" value="NZ_RBKU01000001.1"/>
</dbReference>
<proteinExistence type="predicted"/>
<evidence type="ECO:0000256" key="1">
    <source>
        <dbReference type="SAM" id="SignalP"/>
    </source>
</evidence>
<evidence type="ECO:0000313" key="4">
    <source>
        <dbReference type="Proteomes" id="UP000268007"/>
    </source>
</evidence>
<dbReference type="AlphaFoldDB" id="A0A495IY80"/>
<sequence length="123" mass="13538">MKSKLKLSAACLLLLSLAVGCGSSDKKSTSGVVYKGVYKFGPQEKSFNDCETGTDFWATDKAGLEQEYAKLNFQKPYEPVYVEVEGDKIKATKADALDAQYDSIIVIKKIVKITKVIPQDMCN</sequence>
<name>A0A495IY80_9SPHI</name>
<dbReference type="EMBL" id="RBKU01000001">
    <property type="protein sequence ID" value="RKR81665.1"/>
    <property type="molecule type" value="Genomic_DNA"/>
</dbReference>
<feature type="domain" description="NlpE C-terminal OB" evidence="2">
    <location>
        <begin position="32"/>
        <end position="112"/>
    </location>
</feature>